<name>A0ABR1X507_9PEZI</name>
<evidence type="ECO:0000313" key="2">
    <source>
        <dbReference type="EMBL" id="KAK8090439.1"/>
    </source>
</evidence>
<organism evidence="2 3">
    <name type="scientific">Apiospora hydei</name>
    <dbReference type="NCBI Taxonomy" id="1337664"/>
    <lineage>
        <taxon>Eukaryota</taxon>
        <taxon>Fungi</taxon>
        <taxon>Dikarya</taxon>
        <taxon>Ascomycota</taxon>
        <taxon>Pezizomycotina</taxon>
        <taxon>Sordariomycetes</taxon>
        <taxon>Xylariomycetidae</taxon>
        <taxon>Amphisphaeriales</taxon>
        <taxon>Apiosporaceae</taxon>
        <taxon>Apiospora</taxon>
    </lineage>
</organism>
<feature type="transmembrane region" description="Helical" evidence="1">
    <location>
        <begin position="63"/>
        <end position="88"/>
    </location>
</feature>
<dbReference type="Proteomes" id="UP001433268">
    <property type="component" value="Unassembled WGS sequence"/>
</dbReference>
<evidence type="ECO:0000256" key="1">
    <source>
        <dbReference type="SAM" id="Phobius"/>
    </source>
</evidence>
<reference evidence="2 3" key="1">
    <citation type="submission" date="2023-01" db="EMBL/GenBank/DDBJ databases">
        <title>Analysis of 21 Apiospora genomes using comparative genomics revels a genus with tremendous synthesis potential of carbohydrate active enzymes and secondary metabolites.</title>
        <authorList>
            <person name="Sorensen T."/>
        </authorList>
    </citation>
    <scope>NUCLEOTIDE SEQUENCE [LARGE SCALE GENOMIC DNA]</scope>
    <source>
        <strain evidence="2 3">CBS 114990</strain>
    </source>
</reference>
<evidence type="ECO:0000313" key="3">
    <source>
        <dbReference type="Proteomes" id="UP001433268"/>
    </source>
</evidence>
<sequence length="142" mass="15972">MSELPVPLPYFIFVTAPTLVGWLQIGAVPFIPERPYAAPPTLVTFAATWVAVVWLLLAPLVTILLLLCDFGVAVPAFVFATSLVQLYFSKKFFMLPRSDAEKNIRLEQRMEQRLEEKQETMPLRKGPHGTGGHYVWDGSHLC</sequence>
<proteinExistence type="predicted"/>
<accession>A0ABR1X507</accession>
<feature type="transmembrane region" description="Helical" evidence="1">
    <location>
        <begin position="37"/>
        <end position="57"/>
    </location>
</feature>
<keyword evidence="3" id="KW-1185">Reference proteome</keyword>
<keyword evidence="1" id="KW-0472">Membrane</keyword>
<dbReference type="EMBL" id="JAQQWN010000004">
    <property type="protein sequence ID" value="KAK8090439.1"/>
    <property type="molecule type" value="Genomic_DNA"/>
</dbReference>
<gene>
    <name evidence="2" type="ORF">PG997_005400</name>
</gene>
<dbReference type="GeneID" id="92042775"/>
<dbReference type="RefSeq" id="XP_066673333.1">
    <property type="nucleotide sequence ID" value="XM_066809715.1"/>
</dbReference>
<keyword evidence="1" id="KW-0812">Transmembrane</keyword>
<comment type="caution">
    <text evidence="2">The sequence shown here is derived from an EMBL/GenBank/DDBJ whole genome shotgun (WGS) entry which is preliminary data.</text>
</comment>
<feature type="transmembrane region" description="Helical" evidence="1">
    <location>
        <begin position="6"/>
        <end position="25"/>
    </location>
</feature>
<keyword evidence="1" id="KW-1133">Transmembrane helix</keyword>
<protein>
    <submittedName>
        <fullName evidence="2">Uncharacterized protein</fullName>
    </submittedName>
</protein>